<proteinExistence type="predicted"/>
<evidence type="ECO:0000313" key="2">
    <source>
        <dbReference type="Proteomes" id="UP000001880"/>
    </source>
</evidence>
<reference evidence="1 2" key="1">
    <citation type="journal article" date="2010" name="Stand. Genomic Sci.">
        <title>Complete genome sequence of Haliangium ochraceum type strain (SMP-2).</title>
        <authorList>
            <consortium name="US DOE Joint Genome Institute (JGI-PGF)"/>
            <person name="Ivanova N."/>
            <person name="Daum C."/>
            <person name="Lang E."/>
            <person name="Abt B."/>
            <person name="Kopitz M."/>
            <person name="Saunders E."/>
            <person name="Lapidus A."/>
            <person name="Lucas S."/>
            <person name="Glavina Del Rio T."/>
            <person name="Nolan M."/>
            <person name="Tice H."/>
            <person name="Copeland A."/>
            <person name="Cheng J.F."/>
            <person name="Chen F."/>
            <person name="Bruce D."/>
            <person name="Goodwin L."/>
            <person name="Pitluck S."/>
            <person name="Mavromatis K."/>
            <person name="Pati A."/>
            <person name="Mikhailova N."/>
            <person name="Chen A."/>
            <person name="Palaniappan K."/>
            <person name="Land M."/>
            <person name="Hauser L."/>
            <person name="Chang Y.J."/>
            <person name="Jeffries C.D."/>
            <person name="Detter J.C."/>
            <person name="Brettin T."/>
            <person name="Rohde M."/>
            <person name="Goker M."/>
            <person name="Bristow J."/>
            <person name="Markowitz V."/>
            <person name="Eisen J.A."/>
            <person name="Hugenholtz P."/>
            <person name="Kyrpides N.C."/>
            <person name="Klenk H.P."/>
        </authorList>
    </citation>
    <scope>NUCLEOTIDE SEQUENCE [LARGE SCALE GENOMIC DNA]</scope>
    <source>
        <strain evidence="2">DSM 14365 / CIP 107738 / JCM 11303 / AJ 13395 / SMP-2</strain>
    </source>
</reference>
<dbReference type="KEGG" id="hoh:Hoch_6246"/>
<dbReference type="InterPro" id="IPR012668">
    <property type="entry name" value="CHP02466"/>
</dbReference>
<dbReference type="AlphaFoldDB" id="D0LMN1"/>
<gene>
    <name evidence="1" type="ordered locus">Hoch_6246</name>
</gene>
<sequence length="230" mass="25070">MDADGSGDRGRAPQGADAARHPLVDRFALFSTPVFVIEVPGTEALNRELAARLLAESQSSPGIQRSNVGGWHSVPDLGQRSEPCFRGFFGMLVDQLQQVFQAVAAGEGVRPQVAYRYGVQSWAMVMREGDYTITHDHATSHWSTAYYVDAGDADSEAHPDSGLLAFIDPRRATADIPGIDLFPSTFTVRPRTGALVVFPGPLQHYVHPYRGQRPRICISSNLRMEPAPPG</sequence>
<dbReference type="HOGENOM" id="CLU_086361_0_0_7"/>
<keyword evidence="2" id="KW-1185">Reference proteome</keyword>
<accession>D0LMN1</accession>
<organism evidence="1 2">
    <name type="scientific">Haliangium ochraceum (strain DSM 14365 / JCM 11303 / SMP-2)</name>
    <dbReference type="NCBI Taxonomy" id="502025"/>
    <lineage>
        <taxon>Bacteria</taxon>
        <taxon>Pseudomonadati</taxon>
        <taxon>Myxococcota</taxon>
        <taxon>Polyangia</taxon>
        <taxon>Haliangiales</taxon>
        <taxon>Kofleriaceae</taxon>
        <taxon>Haliangium</taxon>
    </lineage>
</organism>
<dbReference type="Gene3D" id="2.60.120.620">
    <property type="entry name" value="q2cbj1_9rhob like domain"/>
    <property type="match status" value="1"/>
</dbReference>
<evidence type="ECO:0000313" key="1">
    <source>
        <dbReference type="EMBL" id="ACY18718.1"/>
    </source>
</evidence>
<dbReference type="Proteomes" id="UP000001880">
    <property type="component" value="Chromosome"/>
</dbReference>
<protein>
    <recommendedName>
        <fullName evidence="3">Prolyl 4-hydroxylase alpha subunit Fe(2+) 2OG dioxygenase domain-containing protein</fullName>
    </recommendedName>
</protein>
<dbReference type="OrthoDB" id="549777at2"/>
<dbReference type="EMBL" id="CP001804">
    <property type="protein sequence ID" value="ACY18718.1"/>
    <property type="molecule type" value="Genomic_DNA"/>
</dbReference>
<evidence type="ECO:0008006" key="3">
    <source>
        <dbReference type="Google" id="ProtNLM"/>
    </source>
</evidence>
<dbReference type="NCBIfam" id="TIGR02466">
    <property type="entry name" value="TIGR02466 family protein"/>
    <property type="match status" value="1"/>
</dbReference>
<name>D0LMN1_HALO1</name>
<dbReference type="Pfam" id="PF13759">
    <property type="entry name" value="2OG-FeII_Oxy_5"/>
    <property type="match status" value="1"/>
</dbReference>
<dbReference type="eggNOG" id="COG3751">
    <property type="taxonomic scope" value="Bacteria"/>
</dbReference>
<dbReference type="STRING" id="502025.Hoch_6246"/>